<gene>
    <name evidence="1" type="ORF">AB986_04945</name>
    <name evidence="2" type="ORF">FBF83_02050</name>
</gene>
<accession>A0A4V5Q1Y9</accession>
<dbReference type="Pfam" id="PF14169">
    <property type="entry name" value="YdjO"/>
    <property type="match status" value="1"/>
</dbReference>
<evidence type="ECO:0000313" key="4">
    <source>
        <dbReference type="Proteomes" id="UP000310541"/>
    </source>
</evidence>
<dbReference type="Proteomes" id="UP000310541">
    <property type="component" value="Unassembled WGS sequence"/>
</dbReference>
<protein>
    <submittedName>
        <fullName evidence="1">Cold-shock protein</fullName>
    </submittedName>
</protein>
<dbReference type="GeneID" id="301326641"/>
<dbReference type="InterPro" id="IPR025916">
    <property type="entry name" value="YdjO"/>
</dbReference>
<dbReference type="EMBL" id="SWFM01000001">
    <property type="protein sequence ID" value="TKD71608.1"/>
    <property type="molecule type" value="Genomic_DNA"/>
</dbReference>
<dbReference type="STRING" id="157733.AB986_04945"/>
<dbReference type="RefSeq" id="WP_048309742.1">
    <property type="nucleotide sequence ID" value="NZ_CP119526.1"/>
</dbReference>
<reference evidence="2 4" key="2">
    <citation type="submission" date="2019-04" db="EMBL/GenBank/DDBJ databases">
        <title>Genome sequence of Bacillus hwajinpoensis strain Y2.</title>
        <authorList>
            <person name="Fair J.L."/>
            <person name="Maclea K.S."/>
        </authorList>
    </citation>
    <scope>NUCLEOTIDE SEQUENCE [LARGE SCALE GENOMIC DNA]</scope>
    <source>
        <strain evidence="2 4">Y2</strain>
    </source>
</reference>
<dbReference type="OrthoDB" id="1955171at2"/>
<organism evidence="1 3">
    <name type="scientific">Guptibacillus hwajinpoensis</name>
    <dbReference type="NCBI Taxonomy" id="208199"/>
    <lineage>
        <taxon>Bacteria</taxon>
        <taxon>Bacillati</taxon>
        <taxon>Bacillota</taxon>
        <taxon>Bacilli</taxon>
        <taxon>Bacillales</taxon>
        <taxon>Guptibacillaceae</taxon>
        <taxon>Guptibacillus</taxon>
    </lineage>
</organism>
<dbReference type="EMBL" id="LELK01000001">
    <property type="protein sequence ID" value="KMM38625.1"/>
    <property type="molecule type" value="Genomic_DNA"/>
</dbReference>
<sequence length="61" mass="6765">MAFFSKQQQEPIPEVDTDVWSCSGGDCAGWMRADYSFSDTPACPLCGAEMMSEVRNLPEIK</sequence>
<keyword evidence="3" id="KW-1185">Reference proteome</keyword>
<reference evidence="1" key="1">
    <citation type="submission" date="2015-06" db="EMBL/GenBank/DDBJ databases">
        <authorList>
            <person name="Liu B."/>
            <person name="Wang J."/>
            <person name="Zhu Y."/>
            <person name="Liu G."/>
            <person name="Chen Q."/>
            <person name="Zheng C."/>
            <person name="Che J."/>
            <person name="Ge C."/>
            <person name="Shi H."/>
            <person name="Pan Z."/>
            <person name="Liu X."/>
        </authorList>
    </citation>
    <scope>NUCLEOTIDE SEQUENCE [LARGE SCALE GENOMIC DNA]</scope>
    <source>
        <strain evidence="1">DSM 16346</strain>
    </source>
</reference>
<accession>A0A0J6CZY3</accession>
<dbReference type="Proteomes" id="UP000035996">
    <property type="component" value="Unassembled WGS sequence"/>
</dbReference>
<evidence type="ECO:0000313" key="1">
    <source>
        <dbReference type="EMBL" id="KMM38625.1"/>
    </source>
</evidence>
<name>A0A0J6CZY3_9BACL</name>
<proteinExistence type="predicted"/>
<evidence type="ECO:0000313" key="3">
    <source>
        <dbReference type="Proteomes" id="UP000035996"/>
    </source>
</evidence>
<evidence type="ECO:0000313" key="2">
    <source>
        <dbReference type="EMBL" id="TKD71608.1"/>
    </source>
</evidence>
<comment type="caution">
    <text evidence="1">The sequence shown here is derived from an EMBL/GenBank/DDBJ whole genome shotgun (WGS) entry which is preliminary data.</text>
</comment>
<dbReference type="AlphaFoldDB" id="A0A0J6CZY3"/>